<evidence type="ECO:0000313" key="7">
    <source>
        <dbReference type="Proteomes" id="UP000243723"/>
    </source>
</evidence>
<dbReference type="InterPro" id="IPR057283">
    <property type="entry name" value="RGF3_WH"/>
</dbReference>
<organism evidence="6 7">
    <name type="scientific">Elsinoe australis</name>
    <dbReference type="NCBI Taxonomy" id="40998"/>
    <lineage>
        <taxon>Eukaryota</taxon>
        <taxon>Fungi</taxon>
        <taxon>Dikarya</taxon>
        <taxon>Ascomycota</taxon>
        <taxon>Pezizomycotina</taxon>
        <taxon>Dothideomycetes</taxon>
        <taxon>Dothideomycetidae</taxon>
        <taxon>Myriangiales</taxon>
        <taxon>Elsinoaceae</taxon>
        <taxon>Elsinoe</taxon>
    </lineage>
</organism>
<feature type="compositionally biased region" description="Low complexity" evidence="3">
    <location>
        <begin position="78"/>
        <end position="101"/>
    </location>
</feature>
<dbReference type="SMART" id="SM00036">
    <property type="entry name" value="CNH"/>
    <property type="match status" value="1"/>
</dbReference>
<dbReference type="Proteomes" id="UP000243723">
    <property type="component" value="Unassembled WGS sequence"/>
</dbReference>
<dbReference type="SUPFAM" id="SSF50729">
    <property type="entry name" value="PH domain-like"/>
    <property type="match status" value="1"/>
</dbReference>
<evidence type="ECO:0000259" key="4">
    <source>
        <dbReference type="PROSITE" id="PS50010"/>
    </source>
</evidence>
<dbReference type="CDD" id="cd00160">
    <property type="entry name" value="RhoGEF"/>
    <property type="match status" value="1"/>
</dbReference>
<dbReference type="PANTHER" id="PTHR46572:SF1">
    <property type="entry name" value="RHO1 GUANINE NUCLEOTIDE EXCHANGE FACTOR TUS1"/>
    <property type="match status" value="1"/>
</dbReference>
<feature type="region of interest" description="Disordered" evidence="3">
    <location>
        <begin position="662"/>
        <end position="683"/>
    </location>
</feature>
<evidence type="ECO:0000256" key="1">
    <source>
        <dbReference type="ARBA" id="ARBA00022553"/>
    </source>
</evidence>
<feature type="compositionally biased region" description="Low complexity" evidence="3">
    <location>
        <begin position="1"/>
        <end position="28"/>
    </location>
</feature>
<evidence type="ECO:0000256" key="2">
    <source>
        <dbReference type="ARBA" id="ARBA00022658"/>
    </source>
</evidence>
<feature type="compositionally biased region" description="Low complexity" evidence="3">
    <location>
        <begin position="221"/>
        <end position="230"/>
    </location>
</feature>
<dbReference type="InterPro" id="IPR041675">
    <property type="entry name" value="PH_5"/>
</dbReference>
<accession>A0A2P8AJT9</accession>
<feature type="domain" description="DH" evidence="4">
    <location>
        <begin position="885"/>
        <end position="1077"/>
    </location>
</feature>
<name>A0A2P8AJT9_9PEZI</name>
<dbReference type="InterPro" id="IPR035899">
    <property type="entry name" value="DBL_dom_sf"/>
</dbReference>
<feature type="domain" description="CNH" evidence="5">
    <location>
        <begin position="1361"/>
        <end position="1665"/>
    </location>
</feature>
<proteinExistence type="predicted"/>
<dbReference type="InterPro" id="IPR011993">
    <property type="entry name" value="PH-like_dom_sf"/>
</dbReference>
<evidence type="ECO:0000256" key="3">
    <source>
        <dbReference type="SAM" id="MobiDB-lite"/>
    </source>
</evidence>
<feature type="compositionally biased region" description="Polar residues" evidence="3">
    <location>
        <begin position="29"/>
        <end position="77"/>
    </location>
</feature>
<dbReference type="Pfam" id="PF00621">
    <property type="entry name" value="RhoGEF"/>
    <property type="match status" value="1"/>
</dbReference>
<keyword evidence="2" id="KW-0344">Guanine-nucleotide releasing factor</keyword>
<keyword evidence="1" id="KW-0597">Phosphoprotein</keyword>
<dbReference type="PANTHER" id="PTHR46572">
    <property type="entry name" value="RHO1 GDP-GTP EXCHANGE PROTEIN 1-RELATED"/>
    <property type="match status" value="1"/>
</dbReference>
<dbReference type="Gene3D" id="1.20.900.10">
    <property type="entry name" value="Dbl homology (DH) domain"/>
    <property type="match status" value="1"/>
</dbReference>
<feature type="compositionally biased region" description="Polar residues" evidence="3">
    <location>
        <begin position="510"/>
        <end position="521"/>
    </location>
</feature>
<dbReference type="Pfam" id="PF23582">
    <property type="entry name" value="WHD_RGF3"/>
    <property type="match status" value="1"/>
</dbReference>
<feature type="compositionally biased region" description="Basic and acidic residues" evidence="3">
    <location>
        <begin position="451"/>
        <end position="460"/>
    </location>
</feature>
<feature type="compositionally biased region" description="Pro residues" evidence="3">
    <location>
        <begin position="342"/>
        <end position="351"/>
    </location>
</feature>
<feature type="region of interest" description="Disordered" evidence="3">
    <location>
        <begin position="157"/>
        <end position="368"/>
    </location>
</feature>
<dbReference type="InterPro" id="IPR052233">
    <property type="entry name" value="Rho-type_GEFs"/>
</dbReference>
<feature type="region of interest" description="Disordered" evidence="3">
    <location>
        <begin position="1196"/>
        <end position="1252"/>
    </location>
</feature>
<dbReference type="Pfam" id="PF00780">
    <property type="entry name" value="CNH"/>
    <property type="match status" value="1"/>
</dbReference>
<feature type="compositionally biased region" description="Polar residues" evidence="3">
    <location>
        <begin position="126"/>
        <end position="138"/>
    </location>
</feature>
<dbReference type="PROSITE" id="PS50010">
    <property type="entry name" value="DH_2"/>
    <property type="match status" value="1"/>
</dbReference>
<dbReference type="SMART" id="SM00325">
    <property type="entry name" value="RhoGEF"/>
    <property type="match status" value="1"/>
</dbReference>
<protein>
    <submittedName>
        <fullName evidence="6">Rho1 guanine nucleotide exchange factor 3</fullName>
    </submittedName>
</protein>
<feature type="region of interest" description="Disordered" evidence="3">
    <location>
        <begin position="1"/>
        <end position="101"/>
    </location>
</feature>
<evidence type="ECO:0000259" key="5">
    <source>
        <dbReference type="PROSITE" id="PS50219"/>
    </source>
</evidence>
<dbReference type="SMART" id="SM00233">
    <property type="entry name" value="PH"/>
    <property type="match status" value="1"/>
</dbReference>
<evidence type="ECO:0000313" key="6">
    <source>
        <dbReference type="EMBL" id="PSK60740.1"/>
    </source>
</evidence>
<dbReference type="InterPro" id="IPR001849">
    <property type="entry name" value="PH_domain"/>
</dbReference>
<dbReference type="PROSITE" id="PS50219">
    <property type="entry name" value="CNH"/>
    <property type="match status" value="1"/>
</dbReference>
<keyword evidence="7" id="KW-1185">Reference proteome</keyword>
<dbReference type="Gene3D" id="2.30.29.30">
    <property type="entry name" value="Pleckstrin-homology domain (PH domain)/Phosphotyrosine-binding domain (PTB)"/>
    <property type="match status" value="1"/>
</dbReference>
<feature type="region of interest" description="Disordered" evidence="3">
    <location>
        <begin position="609"/>
        <end position="648"/>
    </location>
</feature>
<feature type="compositionally biased region" description="Polar residues" evidence="3">
    <location>
        <begin position="197"/>
        <end position="208"/>
    </location>
</feature>
<feature type="region of interest" description="Disordered" evidence="3">
    <location>
        <begin position="451"/>
        <end position="472"/>
    </location>
</feature>
<dbReference type="OrthoDB" id="660555at2759"/>
<feature type="compositionally biased region" description="Polar residues" evidence="3">
    <location>
        <begin position="157"/>
        <end position="188"/>
    </location>
</feature>
<reference evidence="6 7" key="1">
    <citation type="submission" date="2017-05" db="EMBL/GenBank/DDBJ databases">
        <title>Draft genome sequence of Elsinoe australis.</title>
        <authorList>
            <person name="Cheng Q."/>
        </authorList>
    </citation>
    <scope>NUCLEOTIDE SEQUENCE [LARGE SCALE GENOMIC DNA]</scope>
    <source>
        <strain evidence="6 7">NL1</strain>
    </source>
</reference>
<dbReference type="InterPro" id="IPR001180">
    <property type="entry name" value="CNH_dom"/>
</dbReference>
<feature type="compositionally biased region" description="Polar residues" evidence="3">
    <location>
        <begin position="639"/>
        <end position="648"/>
    </location>
</feature>
<dbReference type="EMBL" id="NHZQ01000003">
    <property type="protein sequence ID" value="PSK60740.1"/>
    <property type="molecule type" value="Genomic_DNA"/>
</dbReference>
<gene>
    <name evidence="6" type="ORF">B9Z65_890</name>
</gene>
<dbReference type="SUPFAM" id="SSF48065">
    <property type="entry name" value="DBL homology domain (DH-domain)"/>
    <property type="match status" value="1"/>
</dbReference>
<feature type="region of interest" description="Disordered" evidence="3">
    <location>
        <begin position="115"/>
        <end position="138"/>
    </location>
</feature>
<dbReference type="STRING" id="40998.A0A2P8AJT9"/>
<dbReference type="GO" id="GO:0005085">
    <property type="term" value="F:guanyl-nucleotide exchange factor activity"/>
    <property type="evidence" value="ECO:0007669"/>
    <property type="project" value="UniProtKB-KW"/>
</dbReference>
<feature type="region of interest" description="Disordered" evidence="3">
    <location>
        <begin position="556"/>
        <end position="576"/>
    </location>
</feature>
<feature type="region of interest" description="Disordered" evidence="3">
    <location>
        <begin position="510"/>
        <end position="529"/>
    </location>
</feature>
<sequence>MAYQHHGYYGDQQQQQNQYSQQQDEYGQVPTNGYNQAGQYQPTQQWANGASYSSYASQNGSLQSPTGSQHAVQSPGASSYSGYYQTDQSYQQQHDSQQSAYNPQLYRQSSQYNPQAYANVNPPYTPTHSGYNPSAYSGSYAQNQSAAYQNHYQQQTYNPSDYASSNYGGSPQPSIYNHSPQPSQNHFYSPQVGGDNSRLSPRYDTQSAVPPPVPPRPTSGQTYSTYSTYSQPPPQMASTYSAPASNPPYPDYNSTATAMPGYDQLTPDFNTSAGASGDDVHLPSPPAYTPFNDETFLSDPPQRRPSVSPLHTPEANAVNAPPPPPAHGSQRNSPAVRHPQSRPLPGPPEPDIGPDFYRPPERSYTDDYDYNMRTQDELFDEVENAIMNAGSPAAFQASSPASRNDLSASHSPRPLFGSHRRRNDVNGGSPQDGDSDAEALAGLEMMRLDSERAAQEEKRRQSGTGGLLGAAKADEDYDSDNYANVDMGLYGGGYEGTMSYGGDPDTLASATGMSNPASLSGSVRRPTNHGRELSYDSTTEVIHPFPAFGSVARVDSGGTGGLVDPSQDPRRPSVDDGDAYSFTEDTFEAAEPPDMFFMPPDVSPLYRPLPPPPSSSTESVHGVETPASSASMTPYPLTPSASMRSSSQNNVAVPRFISLREHTSTPPVGHPMRSKTDADPRKPALRTSVEYRNSVMLNLPPTPAGNTVTLDLPSLPSKRFNVGKLGASDFKKCEEPWALSSINQWLRHIANPEQVTELKESMIREALVALFTNKVPTMNITDAEVLSSRVISEMYDAGTLRPTEEWVRLAPGPMSGVIFQLTQGGCYSPTIHDHVIPGRCYSKFCQRTLKKLNLQGTVTRAGEDWATFYKLKKEDVEGKDKKEIERQNILHEIVQTEEQFMAQINVLQQVYRDAIAKADPAVIDPKRLTAFVRDVFGKIDPVKKANEDHLLAQLKYRQEEQGPFIIGFSDIFRQWIRKAKHAYIEYAAAFPAASLMVRQELERSVRFRSFLDEARSNKASLRLGLDTYLKAPITRLQRYSLLLITVHKNMKEDSDEKENLQVAIDEVKEVTKECDARVAEMQKKVDLADLSQKLVLRPGMSQEVELNLNHLGRRLIHQGSLQRMGSSRFNWVDCQVLLFDHYLIIAKAISVIQRGTGAKIEKYDVSRFPIPMDLLVLESINDDAVRQSHYTRGLSTVTSVPRGTPASEAARARAGTATSPTSPFDRTNTSTSMSSLNSVASAPPMSTATEASKDSERILFPFRIKHLGRETYTLFAQTAQQRTDWGIKIIEAKAQHAKSLYRQNAEPFHLRVMADAAFNYEASAYMPGSKPIVIEDTPMDRAVKEVELRFKDTGRPGPICRAKVNCACSFTIPYPGKHMIAVGTDYGVYISEIDNPRGWSRAITMAKVTQVAVLEEFNVFLLISAGSLIAYHLEVITSPTGSSQSTESSARRAPQKLSGTRDVGFFAVGRMKDRTLVFYKKRDGLSSTFKVLEPVFQKASEKKRTVFKRGTTDFFRDYDEFYIPAECSGINLFSNSLSVSTSRGFEVLTLDKKQTFSVPDLRAPEVANIATHIEGQSTLGMLRLSEQEFLLCYEKCAVYVNKHGDVSRSVIMNFVGRARSAALYGPYLVLFDQDFVEVRNAQNGRLKQIIAGRDVRCLDDGGGGSLSGGGAISLGNGGVVNGGGLGAAARTVKVAMCHPTSERCQVVVEMILNEGLKE</sequence>
<comment type="caution">
    <text evidence="6">The sequence shown here is derived from an EMBL/GenBank/DDBJ whole genome shotgun (WGS) entry which is preliminary data.</text>
</comment>
<dbReference type="InterPro" id="IPR000219">
    <property type="entry name" value="DH_dom"/>
</dbReference>
<feature type="region of interest" description="Disordered" evidence="3">
    <location>
        <begin position="394"/>
        <end position="436"/>
    </location>
</feature>
<dbReference type="Pfam" id="PF15405">
    <property type="entry name" value="PH_5"/>
    <property type="match status" value="1"/>
</dbReference>
<feature type="compositionally biased region" description="Low complexity" evidence="3">
    <location>
        <begin position="1203"/>
        <end position="1242"/>
    </location>
</feature>